<dbReference type="OrthoDB" id="5071677at2"/>
<protein>
    <submittedName>
        <fullName evidence="1">Uncharacterized protein</fullName>
    </submittedName>
</protein>
<comment type="caution">
    <text evidence="1">The sequence shown here is derived from an EMBL/GenBank/DDBJ whole genome shotgun (WGS) entry which is preliminary data.</text>
</comment>
<dbReference type="EMBL" id="RCUY01000009">
    <property type="protein sequence ID" value="RLP82025.1"/>
    <property type="molecule type" value="Genomic_DNA"/>
</dbReference>
<dbReference type="RefSeq" id="WP_121688581.1">
    <property type="nucleotide sequence ID" value="NZ_RCUY01000009.1"/>
</dbReference>
<dbReference type="AlphaFoldDB" id="A0A3L7APX9"/>
<dbReference type="Proteomes" id="UP000269438">
    <property type="component" value="Unassembled WGS sequence"/>
</dbReference>
<organism evidence="1 2">
    <name type="scientific">Mycetocola lacteus</name>
    <dbReference type="NCBI Taxonomy" id="76637"/>
    <lineage>
        <taxon>Bacteria</taxon>
        <taxon>Bacillati</taxon>
        <taxon>Actinomycetota</taxon>
        <taxon>Actinomycetes</taxon>
        <taxon>Micrococcales</taxon>
        <taxon>Microbacteriaceae</taxon>
        <taxon>Mycetocola</taxon>
    </lineage>
</organism>
<keyword evidence="2" id="KW-1185">Reference proteome</keyword>
<evidence type="ECO:0000313" key="2">
    <source>
        <dbReference type="Proteomes" id="UP000269438"/>
    </source>
</evidence>
<gene>
    <name evidence="1" type="ORF">D9V34_09380</name>
</gene>
<proteinExistence type="predicted"/>
<sequence length="136" mass="15616">MDTSTRILNRTVDVRLEIDFPLRFDETVVQDIDQMLENLNLIDTMARNTIRGALTHSSSTPATVFRQWLRQSTSSAPSPQDFMDELVLSGIRLYPDGGRTNRVRIELEYQSPIQISPRITVQFLERTGPELLPARR</sequence>
<accession>A0A3L7APX9</accession>
<reference evidence="1 2" key="1">
    <citation type="submission" date="2018-10" db="EMBL/GenBank/DDBJ databases">
        <authorList>
            <person name="Li J."/>
        </authorList>
    </citation>
    <scope>NUCLEOTIDE SEQUENCE [LARGE SCALE GENOMIC DNA]</scope>
    <source>
        <strain evidence="1 2">JCM 11654</strain>
    </source>
</reference>
<evidence type="ECO:0000313" key="1">
    <source>
        <dbReference type="EMBL" id="RLP82025.1"/>
    </source>
</evidence>
<name>A0A3L7APX9_9MICO</name>